<evidence type="ECO:0000313" key="2">
    <source>
        <dbReference type="Proteomes" id="UP000076532"/>
    </source>
</evidence>
<sequence>MAVSLLGAPNIAGPVTRRINDGQPQPCWLWGVFRRPNHGNTAYWAVSVPVWIAGTVQRRIYLAEYIGKLDHTDIQPSFLLNFDYWDAVLQQCLRDRVLAGVLRCVHLVHRKWCSRVDDQRWVWGPIPPLKFPPGLYPRNPCIPAQGRDPSDLPAAD</sequence>
<proteinExistence type="predicted"/>
<organism evidence="1 2">
    <name type="scientific">Athelia psychrophila</name>
    <dbReference type="NCBI Taxonomy" id="1759441"/>
    <lineage>
        <taxon>Eukaryota</taxon>
        <taxon>Fungi</taxon>
        <taxon>Dikarya</taxon>
        <taxon>Basidiomycota</taxon>
        <taxon>Agaricomycotina</taxon>
        <taxon>Agaricomycetes</taxon>
        <taxon>Agaricomycetidae</taxon>
        <taxon>Atheliales</taxon>
        <taxon>Atheliaceae</taxon>
        <taxon>Athelia</taxon>
    </lineage>
</organism>
<gene>
    <name evidence="1" type="ORF">FIBSPDRAFT_901020</name>
</gene>
<evidence type="ECO:0000313" key="1">
    <source>
        <dbReference type="EMBL" id="KZP08789.1"/>
    </source>
</evidence>
<reference evidence="1 2" key="1">
    <citation type="journal article" date="2016" name="Mol. Biol. Evol.">
        <title>Comparative Genomics of Early-Diverging Mushroom-Forming Fungi Provides Insights into the Origins of Lignocellulose Decay Capabilities.</title>
        <authorList>
            <person name="Nagy L.G."/>
            <person name="Riley R."/>
            <person name="Tritt A."/>
            <person name="Adam C."/>
            <person name="Daum C."/>
            <person name="Floudas D."/>
            <person name="Sun H."/>
            <person name="Yadav J.S."/>
            <person name="Pangilinan J."/>
            <person name="Larsson K.H."/>
            <person name="Matsuura K."/>
            <person name="Barry K."/>
            <person name="Labutti K."/>
            <person name="Kuo R."/>
            <person name="Ohm R.A."/>
            <person name="Bhattacharya S.S."/>
            <person name="Shirouzu T."/>
            <person name="Yoshinaga Y."/>
            <person name="Martin F.M."/>
            <person name="Grigoriev I.V."/>
            <person name="Hibbett D.S."/>
        </authorList>
    </citation>
    <scope>NUCLEOTIDE SEQUENCE [LARGE SCALE GENOMIC DNA]</scope>
    <source>
        <strain evidence="1 2">CBS 109695</strain>
    </source>
</reference>
<accession>A0A165XQH1</accession>
<keyword evidence="2" id="KW-1185">Reference proteome</keyword>
<dbReference type="AlphaFoldDB" id="A0A165XQH1"/>
<dbReference type="Proteomes" id="UP000076532">
    <property type="component" value="Unassembled WGS sequence"/>
</dbReference>
<dbReference type="EMBL" id="KV417714">
    <property type="protein sequence ID" value="KZP08789.1"/>
    <property type="molecule type" value="Genomic_DNA"/>
</dbReference>
<name>A0A165XQH1_9AGAM</name>
<protein>
    <submittedName>
        <fullName evidence="1">Uncharacterized protein</fullName>
    </submittedName>
</protein>